<dbReference type="AlphaFoldDB" id="A0AAD9ZIG6"/>
<reference evidence="1" key="1">
    <citation type="submission" date="2022-11" db="EMBL/GenBank/DDBJ databases">
        <title>Chromosomal genome sequence assembly and mating type (MAT) locus characterization of the leprose asexual lichenized fungus Lepraria neglecta (Nyl.) Erichsen.</title>
        <authorList>
            <person name="Allen J.L."/>
            <person name="Pfeffer B."/>
        </authorList>
    </citation>
    <scope>NUCLEOTIDE SEQUENCE</scope>
    <source>
        <strain evidence="1">Allen 5258</strain>
    </source>
</reference>
<keyword evidence="2" id="KW-1185">Reference proteome</keyword>
<proteinExistence type="predicted"/>
<gene>
    <name evidence="1" type="ORF">OEA41_000538</name>
</gene>
<evidence type="ECO:0000313" key="1">
    <source>
        <dbReference type="EMBL" id="KAK3178403.1"/>
    </source>
</evidence>
<accession>A0AAD9ZIG6</accession>
<organism evidence="1 2">
    <name type="scientific">Lepraria neglecta</name>
    <dbReference type="NCBI Taxonomy" id="209136"/>
    <lineage>
        <taxon>Eukaryota</taxon>
        <taxon>Fungi</taxon>
        <taxon>Dikarya</taxon>
        <taxon>Ascomycota</taxon>
        <taxon>Pezizomycotina</taxon>
        <taxon>Lecanoromycetes</taxon>
        <taxon>OSLEUM clade</taxon>
        <taxon>Lecanoromycetidae</taxon>
        <taxon>Lecanorales</taxon>
        <taxon>Lecanorineae</taxon>
        <taxon>Stereocaulaceae</taxon>
        <taxon>Lepraria</taxon>
    </lineage>
</organism>
<evidence type="ECO:0000313" key="2">
    <source>
        <dbReference type="Proteomes" id="UP001276659"/>
    </source>
</evidence>
<dbReference type="Proteomes" id="UP001276659">
    <property type="component" value="Unassembled WGS sequence"/>
</dbReference>
<dbReference type="EMBL" id="JASNWA010000003">
    <property type="protein sequence ID" value="KAK3178403.1"/>
    <property type="molecule type" value="Genomic_DNA"/>
</dbReference>
<comment type="caution">
    <text evidence="1">The sequence shown here is derived from an EMBL/GenBank/DDBJ whole genome shotgun (WGS) entry which is preliminary data.</text>
</comment>
<protein>
    <submittedName>
        <fullName evidence="1">Uncharacterized protein</fullName>
    </submittedName>
</protein>
<sequence>MTGLAINLNYLDDDLAKDLDFLGSNNVMVEVEVGSNGIRLPLLVTDVAIIVVLSDSVSLLGSTRLLAKVEDSVVVVDTMDSDVPAPVLVAVSFRDSVSLLDSTKLLPDTEEVVVIAESADSDVSTLVLVAMTLGDSIVPLDTTELTNIEGILVTSGSLDSDASVVVPAAASVCVTDSSEDLCNPDE</sequence>
<name>A0AAD9ZIG6_9LECA</name>